<dbReference type="EC" id="1.6.5.11" evidence="9"/>
<dbReference type="PANTHER" id="PTHR43507:SF1">
    <property type="entry name" value="NADH-UBIQUINONE OXIDOREDUCTASE CHAIN 4"/>
    <property type="match status" value="1"/>
</dbReference>
<name>A0A6M1SQP1_9HYPH</name>
<reference evidence="9 10" key="2">
    <citation type="submission" date="2020-03" db="EMBL/GenBank/DDBJ databases">
        <title>Devosia chinhatensis sp. nov., isolated from a hexachlorocyclohexane (HCH) dump site in India.</title>
        <authorList>
            <person name="Kumar M."/>
            <person name="Lal R."/>
        </authorList>
    </citation>
    <scope>NUCLEOTIDE SEQUENCE [LARGE SCALE GENOMIC DNA]</scope>
    <source>
        <strain evidence="9 10">H239</strain>
    </source>
</reference>
<feature type="transmembrane region" description="Helical" evidence="7">
    <location>
        <begin position="451"/>
        <end position="468"/>
    </location>
</feature>
<feature type="transmembrane region" description="Helical" evidence="7">
    <location>
        <begin position="272"/>
        <end position="293"/>
    </location>
</feature>
<sequence length="527" mass="57709">MNFDNSILTILTWLPALGAALLLVTPKSALNAIRWIALAVTLVTLALSLALWQSFDPANAGFQFVVNMPWIGESIGYRVGVDGISVLFVVLTALLMPFAVLASWDVDLRVKEYMIVFLVLETLMIGVFTTLDLAMFYVFFEGTLLPMFLIIGIWGGSARIQAAYKFFFYTFVGSVFMLVAMMAMYWDAGTTDISRLLTHDFPVAMQPWLWIAFFASLAVKMPMWPFHRWLPEAHVQAPTAGSVILAAILLKLGGYGFLRFSLPMFPEASANFAPFIFTLSVVAIILTSLVALVQTDIKKLIAYSSVAHMGFVTMGIFAGNALGIQGAMFQMISHGIVSGALFLCVGVIYDRMHTREIAAYGGLVERMPQYAFAFMVFTMANVGLPGTSGFVGEFLTMMGVFQVNTWVAFFAAFGVIFSACYALWLYRRVIFGALTKDSLKGILDLTTREKVVLYPLIVLTIVFGFYPAPILDTTASAVDNLVAQYSQDIGRNPAVDLADERAPLNYVAPVAGAEPAAEEHAAEPAAH</sequence>
<dbReference type="GO" id="GO:0048039">
    <property type="term" value="F:ubiquinone binding"/>
    <property type="evidence" value="ECO:0007669"/>
    <property type="project" value="TreeGrafter"/>
</dbReference>
<feature type="transmembrane region" description="Helical" evidence="7">
    <location>
        <begin position="403"/>
        <end position="426"/>
    </location>
</feature>
<dbReference type="Proteomes" id="UP000474802">
    <property type="component" value="Unassembled WGS sequence"/>
</dbReference>
<dbReference type="AlphaFoldDB" id="A0A6M1SQP1"/>
<protein>
    <submittedName>
        <fullName evidence="9">NADH-quinone oxidoreductase subunit M</fullName>
        <ecNumber evidence="9">1.6.5.11</ecNumber>
    </submittedName>
</protein>
<dbReference type="GO" id="GO:0012505">
    <property type="term" value="C:endomembrane system"/>
    <property type="evidence" value="ECO:0007669"/>
    <property type="project" value="UniProtKB-SubCell"/>
</dbReference>
<evidence type="ECO:0000313" key="9">
    <source>
        <dbReference type="EMBL" id="NGP17525.1"/>
    </source>
</evidence>
<dbReference type="GO" id="GO:0042773">
    <property type="term" value="P:ATP synthesis coupled electron transport"/>
    <property type="evidence" value="ECO:0007669"/>
    <property type="project" value="InterPro"/>
</dbReference>
<feature type="transmembrane region" description="Helical" evidence="7">
    <location>
        <begin position="113"/>
        <end position="131"/>
    </location>
</feature>
<feature type="transmembrane region" description="Helical" evidence="7">
    <location>
        <begin position="208"/>
        <end position="227"/>
    </location>
</feature>
<evidence type="ECO:0000313" key="10">
    <source>
        <dbReference type="Proteomes" id="UP000474802"/>
    </source>
</evidence>
<feature type="transmembrane region" description="Helical" evidence="7">
    <location>
        <begin position="36"/>
        <end position="55"/>
    </location>
</feature>
<dbReference type="PANTHER" id="PTHR43507">
    <property type="entry name" value="NADH-UBIQUINONE OXIDOREDUCTASE CHAIN 4"/>
    <property type="match status" value="1"/>
</dbReference>
<organism evidence="9 10">
    <name type="scientific">Devosia aurantiaca</name>
    <dbReference type="NCBI Taxonomy" id="2714858"/>
    <lineage>
        <taxon>Bacteria</taxon>
        <taxon>Pseudomonadati</taxon>
        <taxon>Pseudomonadota</taxon>
        <taxon>Alphaproteobacteria</taxon>
        <taxon>Hyphomicrobiales</taxon>
        <taxon>Devosiaceae</taxon>
        <taxon>Devosia</taxon>
    </lineage>
</organism>
<evidence type="ECO:0000256" key="3">
    <source>
        <dbReference type="ARBA" id="ARBA00022692"/>
    </source>
</evidence>
<comment type="subcellular location">
    <subcellularLocation>
        <location evidence="1">Endomembrane system</location>
        <topology evidence="1">Multi-pass membrane protein</topology>
    </subcellularLocation>
    <subcellularLocation>
        <location evidence="6">Membrane</location>
        <topology evidence="6">Multi-pass membrane protein</topology>
    </subcellularLocation>
</comment>
<feature type="transmembrane region" description="Helical" evidence="7">
    <location>
        <begin position="75"/>
        <end position="101"/>
    </location>
</feature>
<evidence type="ECO:0000256" key="4">
    <source>
        <dbReference type="ARBA" id="ARBA00022989"/>
    </source>
</evidence>
<dbReference type="InterPro" id="IPR001750">
    <property type="entry name" value="ND/Mrp_TM"/>
</dbReference>
<reference evidence="9 10" key="1">
    <citation type="submission" date="2020-02" db="EMBL/GenBank/DDBJ databases">
        <authorList>
            <person name="Khan S.A."/>
            <person name="Jeon C.O."/>
            <person name="Chun B.H."/>
        </authorList>
    </citation>
    <scope>NUCLEOTIDE SEQUENCE [LARGE SCALE GENOMIC DNA]</scope>
    <source>
        <strain evidence="9 10">H239</strain>
    </source>
</reference>
<dbReference type="NCBIfam" id="TIGR01972">
    <property type="entry name" value="NDH_I_M"/>
    <property type="match status" value="1"/>
</dbReference>
<evidence type="ECO:0000256" key="2">
    <source>
        <dbReference type="ARBA" id="ARBA00009025"/>
    </source>
</evidence>
<dbReference type="InterPro" id="IPR010227">
    <property type="entry name" value="NADH_Q_OxRdtase_chainM/4"/>
</dbReference>
<feature type="transmembrane region" description="Helical" evidence="7">
    <location>
        <begin position="137"/>
        <end position="154"/>
    </location>
</feature>
<gene>
    <name evidence="9" type="ORF">G5575_07510</name>
</gene>
<comment type="similarity">
    <text evidence="2">Belongs to the complex I subunit 4 family.</text>
</comment>
<proteinExistence type="inferred from homology"/>
<feature type="transmembrane region" description="Helical" evidence="7">
    <location>
        <begin position="328"/>
        <end position="349"/>
    </location>
</feature>
<dbReference type="GO" id="GO:0003954">
    <property type="term" value="F:NADH dehydrogenase activity"/>
    <property type="evidence" value="ECO:0007669"/>
    <property type="project" value="TreeGrafter"/>
</dbReference>
<dbReference type="EMBL" id="JAALFG010000002">
    <property type="protein sequence ID" value="NGP17525.1"/>
    <property type="molecule type" value="Genomic_DNA"/>
</dbReference>
<evidence type="ECO:0000256" key="5">
    <source>
        <dbReference type="ARBA" id="ARBA00023136"/>
    </source>
</evidence>
<dbReference type="NCBIfam" id="NF004499">
    <property type="entry name" value="PRK05846.1-3"/>
    <property type="match status" value="1"/>
</dbReference>
<evidence type="ECO:0000256" key="1">
    <source>
        <dbReference type="ARBA" id="ARBA00004127"/>
    </source>
</evidence>
<comment type="caution">
    <text evidence="9">The sequence shown here is derived from an EMBL/GenBank/DDBJ whole genome shotgun (WGS) entry which is preliminary data.</text>
</comment>
<feature type="transmembrane region" description="Helical" evidence="7">
    <location>
        <begin position="300"/>
        <end position="322"/>
    </location>
</feature>
<evidence type="ECO:0000256" key="6">
    <source>
        <dbReference type="RuleBase" id="RU000320"/>
    </source>
</evidence>
<dbReference type="Pfam" id="PF00361">
    <property type="entry name" value="Proton_antipo_M"/>
    <property type="match status" value="1"/>
</dbReference>
<dbReference type="InterPro" id="IPR003918">
    <property type="entry name" value="NADH_UbQ_OxRdtase"/>
</dbReference>
<dbReference type="NCBIfam" id="NF004501">
    <property type="entry name" value="PRK05846.1-5"/>
    <property type="match status" value="1"/>
</dbReference>
<keyword evidence="4 7" id="KW-1133">Transmembrane helix</keyword>
<feature type="transmembrane region" description="Helical" evidence="7">
    <location>
        <begin position="166"/>
        <end position="188"/>
    </location>
</feature>
<accession>A0A6M1SQP1</accession>
<dbReference type="GO" id="GO:0008137">
    <property type="term" value="F:NADH dehydrogenase (ubiquinone) activity"/>
    <property type="evidence" value="ECO:0007669"/>
    <property type="project" value="InterPro"/>
</dbReference>
<feature type="domain" description="NADH:quinone oxidoreductase/Mrp antiporter transmembrane" evidence="8">
    <location>
        <begin position="132"/>
        <end position="416"/>
    </location>
</feature>
<evidence type="ECO:0000256" key="7">
    <source>
        <dbReference type="SAM" id="Phobius"/>
    </source>
</evidence>
<keyword evidence="3 6" id="KW-0812">Transmembrane</keyword>
<keyword evidence="9" id="KW-0560">Oxidoreductase</keyword>
<dbReference type="RefSeq" id="WP_164533797.1">
    <property type="nucleotide sequence ID" value="NZ_JAALFG010000002.1"/>
</dbReference>
<dbReference type="PRINTS" id="PR01437">
    <property type="entry name" value="NUOXDRDTASE4"/>
</dbReference>
<feature type="transmembrane region" description="Helical" evidence="7">
    <location>
        <begin position="370"/>
        <end position="391"/>
    </location>
</feature>
<dbReference type="GO" id="GO:0015990">
    <property type="term" value="P:electron transport coupled proton transport"/>
    <property type="evidence" value="ECO:0007669"/>
    <property type="project" value="TreeGrafter"/>
</dbReference>
<dbReference type="GO" id="GO:0016020">
    <property type="term" value="C:membrane"/>
    <property type="evidence" value="ECO:0007669"/>
    <property type="project" value="UniProtKB-SubCell"/>
</dbReference>
<evidence type="ECO:0000259" key="8">
    <source>
        <dbReference type="Pfam" id="PF00361"/>
    </source>
</evidence>
<keyword evidence="10" id="KW-1185">Reference proteome</keyword>
<feature type="transmembrane region" description="Helical" evidence="7">
    <location>
        <begin position="239"/>
        <end position="260"/>
    </location>
</feature>
<keyword evidence="5 7" id="KW-0472">Membrane</keyword>
<feature type="transmembrane region" description="Helical" evidence="7">
    <location>
        <begin position="6"/>
        <end position="24"/>
    </location>
</feature>